<protein>
    <submittedName>
        <fullName evidence="1">Glutathione S-transferase domain protein</fullName>
    </submittedName>
</protein>
<dbReference type="PATRIC" id="fig|1263832.3.peg.134"/>
<dbReference type="HOGENOM" id="CLU_2876771_0_0_6"/>
<dbReference type="Proteomes" id="UP000019086">
    <property type="component" value="Chromosome"/>
</dbReference>
<dbReference type="GO" id="GO:0016740">
    <property type="term" value="F:transferase activity"/>
    <property type="evidence" value="ECO:0007669"/>
    <property type="project" value="UniProtKB-KW"/>
</dbReference>
<sequence length="63" mass="7294">MNAHLGFELNIATLYIVCLVDFIQFRANVMTAEKYTVLPELSKWAQEMNHRYPCLSVTKPYVA</sequence>
<name>W0R507_BIBTR</name>
<accession>W0R507</accession>
<dbReference type="KEGG" id="btra:F544_1350"/>
<dbReference type="EMBL" id="CP006956">
    <property type="protein sequence ID" value="AHG85370.1"/>
    <property type="molecule type" value="Genomic_DNA"/>
</dbReference>
<evidence type="ECO:0000313" key="1">
    <source>
        <dbReference type="EMBL" id="AHG85370.1"/>
    </source>
</evidence>
<keyword evidence="1" id="KW-0808">Transferase</keyword>
<proteinExistence type="predicted"/>
<organism evidence="1 2">
    <name type="scientific">Bibersteinia trehalosi USDA-ARS-USMARC-190</name>
    <dbReference type="NCBI Taxonomy" id="1263832"/>
    <lineage>
        <taxon>Bacteria</taxon>
        <taxon>Pseudomonadati</taxon>
        <taxon>Pseudomonadota</taxon>
        <taxon>Gammaproteobacteria</taxon>
        <taxon>Pasteurellales</taxon>
        <taxon>Pasteurellaceae</taxon>
        <taxon>Bibersteinia</taxon>
    </lineage>
</organism>
<gene>
    <name evidence="1" type="ORF">F544_1350</name>
</gene>
<reference evidence="1 2" key="1">
    <citation type="submission" date="2013-12" db="EMBL/GenBank/DDBJ databases">
        <title>Annotation of the Bibersteinia trehalosi USDA-ARS-USMARC-190 complete genome.</title>
        <authorList>
            <person name="Harhay G.P."/>
            <person name="McVey S."/>
            <person name="Clawson M.L."/>
            <person name="Bono J."/>
            <person name="Heaton M.P."/>
            <person name="Chitko-Mckown C.G."/>
            <person name="Harhay D.M."/>
            <person name="Smith T.P.L."/>
        </authorList>
    </citation>
    <scope>NUCLEOTIDE SEQUENCE [LARGE SCALE GENOMIC DNA]</scope>
    <source>
        <strain evidence="1 2">USDA-ARS-USMARC-190</strain>
    </source>
</reference>
<dbReference type="AlphaFoldDB" id="W0R507"/>
<evidence type="ECO:0000313" key="2">
    <source>
        <dbReference type="Proteomes" id="UP000019086"/>
    </source>
</evidence>